<dbReference type="EMBL" id="BK014822">
    <property type="protein sequence ID" value="DAD77330.1"/>
    <property type="molecule type" value="Genomic_DNA"/>
</dbReference>
<feature type="domain" description="HTH cro/C1-type" evidence="1">
    <location>
        <begin position="15"/>
        <end position="28"/>
    </location>
</feature>
<sequence>MWDTGKSKPYWVFHKKLAKLYGVTVDELMKEE</sequence>
<name>A0A8S5M531_9CAUD</name>
<protein>
    <submittedName>
        <fullName evidence="2">Helix-turn-helix protein</fullName>
    </submittedName>
</protein>
<proteinExistence type="predicted"/>
<evidence type="ECO:0000259" key="1">
    <source>
        <dbReference type="PROSITE" id="PS50943"/>
    </source>
</evidence>
<reference evidence="2" key="1">
    <citation type="journal article" date="2021" name="Proc. Natl. Acad. Sci. U.S.A.">
        <title>A Catalog of Tens of Thousands of Viruses from Human Metagenomes Reveals Hidden Associations with Chronic Diseases.</title>
        <authorList>
            <person name="Tisza M.J."/>
            <person name="Buck C.B."/>
        </authorList>
    </citation>
    <scope>NUCLEOTIDE SEQUENCE</scope>
    <source>
        <strain evidence="2">CtEQg15</strain>
    </source>
</reference>
<accession>A0A8S5M531</accession>
<evidence type="ECO:0000313" key="2">
    <source>
        <dbReference type="EMBL" id="DAD77330.1"/>
    </source>
</evidence>
<dbReference type="PROSITE" id="PS50943">
    <property type="entry name" value="HTH_CROC1"/>
    <property type="match status" value="1"/>
</dbReference>
<organism evidence="2">
    <name type="scientific">Siphoviridae sp. ctEQg15</name>
    <dbReference type="NCBI Taxonomy" id="2826205"/>
    <lineage>
        <taxon>Viruses</taxon>
        <taxon>Duplodnaviria</taxon>
        <taxon>Heunggongvirae</taxon>
        <taxon>Uroviricota</taxon>
        <taxon>Caudoviricetes</taxon>
    </lineage>
</organism>
<dbReference type="InterPro" id="IPR001387">
    <property type="entry name" value="Cro/C1-type_HTH"/>
</dbReference>